<organism evidence="3 4">
    <name type="scientific">Suillus fuscotomentosus</name>
    <dbReference type="NCBI Taxonomy" id="1912939"/>
    <lineage>
        <taxon>Eukaryota</taxon>
        <taxon>Fungi</taxon>
        <taxon>Dikarya</taxon>
        <taxon>Basidiomycota</taxon>
        <taxon>Agaricomycotina</taxon>
        <taxon>Agaricomycetes</taxon>
        <taxon>Agaricomycetidae</taxon>
        <taxon>Boletales</taxon>
        <taxon>Suillineae</taxon>
        <taxon>Suillaceae</taxon>
        <taxon>Suillus</taxon>
    </lineage>
</organism>
<evidence type="ECO:0000313" key="3">
    <source>
        <dbReference type="EMBL" id="KAG1904342.1"/>
    </source>
</evidence>
<dbReference type="RefSeq" id="XP_041229917.1">
    <property type="nucleotide sequence ID" value="XM_041376679.1"/>
</dbReference>
<feature type="compositionally biased region" description="Polar residues" evidence="1">
    <location>
        <begin position="24"/>
        <end position="46"/>
    </location>
</feature>
<protein>
    <recommendedName>
        <fullName evidence="2">DUF6532 domain-containing protein</fullName>
    </recommendedName>
</protein>
<dbReference type="EMBL" id="JABBWK010000010">
    <property type="protein sequence ID" value="KAG1904342.1"/>
    <property type="molecule type" value="Genomic_DNA"/>
</dbReference>
<feature type="compositionally biased region" description="Acidic residues" evidence="1">
    <location>
        <begin position="133"/>
        <end position="143"/>
    </location>
</feature>
<accession>A0AAD4EDW3</accession>
<feature type="domain" description="DUF6532" evidence="2">
    <location>
        <begin position="288"/>
        <end position="453"/>
    </location>
</feature>
<reference evidence="3" key="1">
    <citation type="journal article" date="2020" name="New Phytol.">
        <title>Comparative genomics reveals dynamic genome evolution in host specialist ectomycorrhizal fungi.</title>
        <authorList>
            <person name="Lofgren L.A."/>
            <person name="Nguyen N.H."/>
            <person name="Vilgalys R."/>
            <person name="Ruytinx J."/>
            <person name="Liao H.L."/>
            <person name="Branco S."/>
            <person name="Kuo A."/>
            <person name="LaButti K."/>
            <person name="Lipzen A."/>
            <person name="Andreopoulos W."/>
            <person name="Pangilinan J."/>
            <person name="Riley R."/>
            <person name="Hundley H."/>
            <person name="Na H."/>
            <person name="Barry K."/>
            <person name="Grigoriev I.V."/>
            <person name="Stajich J.E."/>
            <person name="Kennedy P.G."/>
        </authorList>
    </citation>
    <scope>NUCLEOTIDE SEQUENCE</scope>
    <source>
        <strain evidence="3">FC203</strain>
    </source>
</reference>
<evidence type="ECO:0000256" key="1">
    <source>
        <dbReference type="SAM" id="MobiDB-lite"/>
    </source>
</evidence>
<name>A0AAD4EDW3_9AGAM</name>
<feature type="compositionally biased region" description="Basic and acidic residues" evidence="1">
    <location>
        <begin position="72"/>
        <end position="101"/>
    </location>
</feature>
<evidence type="ECO:0000259" key="2">
    <source>
        <dbReference type="Pfam" id="PF20149"/>
    </source>
</evidence>
<sequence length="498" mass="54820">MPPRASLTPSEIAAHKRNSKTKAKASQESGGENQGDTDIWNETTANSRKRAPTVTGLQSAPAAKLARKIPAKKLDHNNADRGQEAHEVISHAESRGRERSTRSSKSATVSIEDSDTLSEYGESDDASEKSDNDMEVPEDDDFESLSQEELIKEIPHFVRMGSNVSEWMASGTTAGVPQVDVADKASDGHSKPYYREATAVTKHQPDKKKDKKKKSKLEERQDLERPKFVETVVPPRPASDVTHVSASESDHSFTWPIFTDLVYSADGSINLKAQNTRIQNVLKAAMFELKKASLFDNAFPNITQKMKHDFDYALALAGIPEGRMSSFHTNLKKLAHQIVVSHFGLQKGCADKVEDLLKSHKYIFPTDAKGKVLGDQPFCDEATIDIIRLSFFDGGEDSFGNGNNEPELPVAMIYVILKDWSSGNPPSNVQVKSFNASSHVGVYKAHQATLNRIFNGSIKKYHALMARLYKAVSAIENSASTASSSTCDYLDLDAMVEE</sequence>
<dbReference type="Proteomes" id="UP001195769">
    <property type="component" value="Unassembled WGS sequence"/>
</dbReference>
<evidence type="ECO:0000313" key="4">
    <source>
        <dbReference type="Proteomes" id="UP001195769"/>
    </source>
</evidence>
<feature type="compositionally biased region" description="Acidic residues" evidence="1">
    <location>
        <begin position="112"/>
        <end position="125"/>
    </location>
</feature>
<keyword evidence="4" id="KW-1185">Reference proteome</keyword>
<dbReference type="GeneID" id="64670977"/>
<gene>
    <name evidence="3" type="ORF">F5891DRAFT_977202</name>
</gene>
<dbReference type="InterPro" id="IPR045341">
    <property type="entry name" value="DUF6532"/>
</dbReference>
<feature type="region of interest" description="Disordered" evidence="1">
    <location>
        <begin position="1"/>
        <end position="149"/>
    </location>
</feature>
<dbReference type="Pfam" id="PF20149">
    <property type="entry name" value="DUF6532"/>
    <property type="match status" value="1"/>
</dbReference>
<comment type="caution">
    <text evidence="3">The sequence shown here is derived from an EMBL/GenBank/DDBJ whole genome shotgun (WGS) entry which is preliminary data.</text>
</comment>
<dbReference type="AlphaFoldDB" id="A0AAD4EDW3"/>
<feature type="compositionally biased region" description="Basic and acidic residues" evidence="1">
    <location>
        <begin position="182"/>
        <end position="194"/>
    </location>
</feature>
<proteinExistence type="predicted"/>
<feature type="region of interest" description="Disordered" evidence="1">
    <location>
        <begin position="182"/>
        <end position="224"/>
    </location>
</feature>